<accession>A0A8S4QZ23</accession>
<name>A0A8S4QZ23_9NEOP</name>
<keyword evidence="2" id="KW-1185">Reference proteome</keyword>
<evidence type="ECO:0000313" key="1">
    <source>
        <dbReference type="EMBL" id="CAH2227497.1"/>
    </source>
</evidence>
<sequence>MRGQNILRHLEPSASPHLVSYWGQYPALATCPLNSLPALHSCRSGFLSRFVAAGSLVLACTALLAARHTKRRSEAVTLSRRHATGSPLSSVFISGTVLEPSGEADMRR</sequence>
<reference evidence="1" key="1">
    <citation type="submission" date="2022-03" db="EMBL/GenBank/DDBJ databases">
        <authorList>
            <person name="Lindestad O."/>
        </authorList>
    </citation>
    <scope>NUCLEOTIDE SEQUENCE</scope>
</reference>
<gene>
    <name evidence="1" type="primary">jg24200</name>
    <name evidence="1" type="ORF">PAEG_LOCUS7947</name>
</gene>
<comment type="caution">
    <text evidence="1">The sequence shown here is derived from an EMBL/GenBank/DDBJ whole genome shotgun (WGS) entry which is preliminary data.</text>
</comment>
<dbReference type="Proteomes" id="UP000838756">
    <property type="component" value="Unassembled WGS sequence"/>
</dbReference>
<organism evidence="1 2">
    <name type="scientific">Pararge aegeria aegeria</name>
    <dbReference type="NCBI Taxonomy" id="348720"/>
    <lineage>
        <taxon>Eukaryota</taxon>
        <taxon>Metazoa</taxon>
        <taxon>Ecdysozoa</taxon>
        <taxon>Arthropoda</taxon>
        <taxon>Hexapoda</taxon>
        <taxon>Insecta</taxon>
        <taxon>Pterygota</taxon>
        <taxon>Neoptera</taxon>
        <taxon>Endopterygota</taxon>
        <taxon>Lepidoptera</taxon>
        <taxon>Glossata</taxon>
        <taxon>Ditrysia</taxon>
        <taxon>Papilionoidea</taxon>
        <taxon>Nymphalidae</taxon>
        <taxon>Satyrinae</taxon>
        <taxon>Satyrini</taxon>
        <taxon>Parargina</taxon>
        <taxon>Pararge</taxon>
    </lineage>
</organism>
<evidence type="ECO:0000313" key="2">
    <source>
        <dbReference type="Proteomes" id="UP000838756"/>
    </source>
</evidence>
<proteinExistence type="predicted"/>
<dbReference type="EMBL" id="CAKXAJ010023153">
    <property type="protein sequence ID" value="CAH2227497.1"/>
    <property type="molecule type" value="Genomic_DNA"/>
</dbReference>
<protein>
    <submittedName>
        <fullName evidence="1">Jg24200 protein</fullName>
    </submittedName>
</protein>
<dbReference type="AlphaFoldDB" id="A0A8S4QZ23"/>